<reference evidence="1 2" key="1">
    <citation type="submission" date="2017-01" db="EMBL/GenBank/DDBJ databases">
        <authorList>
            <person name="Mah S.A."/>
            <person name="Swanson W.J."/>
            <person name="Moy G.W."/>
            <person name="Vacquier V.D."/>
        </authorList>
    </citation>
    <scope>NUCLEOTIDE SEQUENCE [LARGE SCALE GENOMIC DNA]</scope>
    <source>
        <strain evidence="1 2">GSMNP</strain>
    </source>
</reference>
<accession>A0A1R1XFV8</accession>
<evidence type="ECO:0000313" key="2">
    <source>
        <dbReference type="Proteomes" id="UP000187283"/>
    </source>
</evidence>
<dbReference type="AlphaFoldDB" id="A0A1R1XFV8"/>
<dbReference type="Proteomes" id="UP000187283">
    <property type="component" value="Unassembled WGS sequence"/>
</dbReference>
<gene>
    <name evidence="1" type="ORF">AYI70_g8452</name>
</gene>
<comment type="caution">
    <text evidence="1">The sequence shown here is derived from an EMBL/GenBank/DDBJ whole genome shotgun (WGS) entry which is preliminary data.</text>
</comment>
<dbReference type="STRING" id="133412.A0A1R1XFV8"/>
<dbReference type="EMBL" id="LSSN01003455">
    <property type="protein sequence ID" value="OMJ13511.1"/>
    <property type="molecule type" value="Genomic_DNA"/>
</dbReference>
<evidence type="ECO:0000313" key="1">
    <source>
        <dbReference type="EMBL" id="OMJ13511.1"/>
    </source>
</evidence>
<sequence>MMKLRQCNKGIFNESQKFKACKSRKENVVRIYFGCRRINEFWKLIFQFIINNTSSDTGLTSRLTVDVIFDFLEPLKTKFPKIEILYGLAIWNIYRAKTEAALANTILPAEGIFLRWINDLKEKITRDSLHLKRDSWSKIKANWFSIEPGGKVTINNS</sequence>
<protein>
    <submittedName>
        <fullName evidence="1">Uncharacterized protein</fullName>
    </submittedName>
</protein>
<organism evidence="1 2">
    <name type="scientific">Smittium culicis</name>
    <dbReference type="NCBI Taxonomy" id="133412"/>
    <lineage>
        <taxon>Eukaryota</taxon>
        <taxon>Fungi</taxon>
        <taxon>Fungi incertae sedis</taxon>
        <taxon>Zoopagomycota</taxon>
        <taxon>Kickxellomycotina</taxon>
        <taxon>Harpellomycetes</taxon>
        <taxon>Harpellales</taxon>
        <taxon>Legeriomycetaceae</taxon>
        <taxon>Smittium</taxon>
    </lineage>
</organism>
<keyword evidence="2" id="KW-1185">Reference proteome</keyword>
<proteinExistence type="predicted"/>
<name>A0A1R1XFV8_9FUNG</name>
<dbReference type="OrthoDB" id="5522521at2759"/>